<dbReference type="SUPFAM" id="SSF48452">
    <property type="entry name" value="TPR-like"/>
    <property type="match status" value="1"/>
</dbReference>
<comment type="caution">
    <text evidence="2">The sequence shown here is derived from an EMBL/GenBank/DDBJ whole genome shotgun (WGS) entry which is preliminary data.</text>
</comment>
<proteinExistence type="predicted"/>
<evidence type="ECO:0008006" key="4">
    <source>
        <dbReference type="Google" id="ProtNLM"/>
    </source>
</evidence>
<dbReference type="InterPro" id="IPR011990">
    <property type="entry name" value="TPR-like_helical_dom_sf"/>
</dbReference>
<evidence type="ECO:0000313" key="3">
    <source>
        <dbReference type="Proteomes" id="UP000662074"/>
    </source>
</evidence>
<protein>
    <recommendedName>
        <fullName evidence="4">Tetratricopeptide repeat protein</fullName>
    </recommendedName>
</protein>
<keyword evidence="1" id="KW-0472">Membrane</keyword>
<accession>A0A917N2V7</accession>
<feature type="transmembrane region" description="Helical" evidence="1">
    <location>
        <begin position="49"/>
        <end position="68"/>
    </location>
</feature>
<name>A0A917N2V7_9SPHI</name>
<evidence type="ECO:0000313" key="2">
    <source>
        <dbReference type="EMBL" id="GGI52385.1"/>
    </source>
</evidence>
<dbReference type="EMBL" id="BMDO01000012">
    <property type="protein sequence ID" value="GGI52385.1"/>
    <property type="molecule type" value="Genomic_DNA"/>
</dbReference>
<dbReference type="Gene3D" id="1.25.40.10">
    <property type="entry name" value="Tetratricopeptide repeat domain"/>
    <property type="match status" value="1"/>
</dbReference>
<reference evidence="2" key="2">
    <citation type="submission" date="2020-09" db="EMBL/GenBank/DDBJ databases">
        <authorList>
            <person name="Sun Q."/>
            <person name="Sedlacek I."/>
        </authorList>
    </citation>
    <scope>NUCLEOTIDE SEQUENCE</scope>
    <source>
        <strain evidence="2">CCM 8711</strain>
    </source>
</reference>
<organism evidence="2 3">
    <name type="scientific">Mucilaginibacter galii</name>
    <dbReference type="NCBI Taxonomy" id="2005073"/>
    <lineage>
        <taxon>Bacteria</taxon>
        <taxon>Pseudomonadati</taxon>
        <taxon>Bacteroidota</taxon>
        <taxon>Sphingobacteriia</taxon>
        <taxon>Sphingobacteriales</taxon>
        <taxon>Sphingobacteriaceae</taxon>
        <taxon>Mucilaginibacter</taxon>
    </lineage>
</organism>
<keyword evidence="3" id="KW-1185">Reference proteome</keyword>
<dbReference type="AlphaFoldDB" id="A0A917N2V7"/>
<sequence>MQEDLNTNAEPVAPEPACAQCGNPHYVEGHATRLCASCRQSLIKFPIPLWVKLFGAAIVVLMVVSLVLSPQNFTAAIALSRAERYEKAHLYGSEQKELKKALVIVPGSQQIQAHMAIASFYNADMVTYGDMMNKLVGKEFEDAELLRELNNLSAYAKDYYASDTLNKLDEQYKNGIPDTTYQHYIQQHPEDLFTQYAYASTVFNKENYGKSDTLLAEIIKINPHHVYALFMQSIAKRELGQLEASVACCDKLLKENPEQVMALSSKARTLLKQGRFKDGLSMAVKAKQLDSSFYYNEATLALAYHLNKQTRQRDAIMKHAQQDSALAGYMQYANEVITGKKKF</sequence>
<keyword evidence="1" id="KW-0812">Transmembrane</keyword>
<reference evidence="2" key="1">
    <citation type="journal article" date="2014" name="Int. J. Syst. Evol. Microbiol.">
        <title>Complete genome sequence of Corynebacterium casei LMG S-19264T (=DSM 44701T), isolated from a smear-ripened cheese.</title>
        <authorList>
            <consortium name="US DOE Joint Genome Institute (JGI-PGF)"/>
            <person name="Walter F."/>
            <person name="Albersmeier A."/>
            <person name="Kalinowski J."/>
            <person name="Ruckert C."/>
        </authorList>
    </citation>
    <scope>NUCLEOTIDE SEQUENCE</scope>
    <source>
        <strain evidence="2">CCM 8711</strain>
    </source>
</reference>
<evidence type="ECO:0000256" key="1">
    <source>
        <dbReference type="SAM" id="Phobius"/>
    </source>
</evidence>
<gene>
    <name evidence="2" type="ORF">GCM10011425_35970</name>
</gene>
<dbReference type="Proteomes" id="UP000662074">
    <property type="component" value="Unassembled WGS sequence"/>
</dbReference>
<keyword evidence="1" id="KW-1133">Transmembrane helix</keyword>
<dbReference type="RefSeq" id="WP_188418498.1">
    <property type="nucleotide sequence ID" value="NZ_BMDO01000012.1"/>
</dbReference>